<dbReference type="Pfam" id="PF13472">
    <property type="entry name" value="Lipase_GDSL_2"/>
    <property type="match status" value="1"/>
</dbReference>
<organism evidence="3 4">
    <name type="scientific">Pseudopedobacter beijingensis</name>
    <dbReference type="NCBI Taxonomy" id="1207056"/>
    <lineage>
        <taxon>Bacteria</taxon>
        <taxon>Pseudomonadati</taxon>
        <taxon>Bacteroidota</taxon>
        <taxon>Sphingobacteriia</taxon>
        <taxon>Sphingobacteriales</taxon>
        <taxon>Sphingobacteriaceae</taxon>
        <taxon>Pseudopedobacter</taxon>
    </lineage>
</organism>
<dbReference type="RefSeq" id="WP_379663209.1">
    <property type="nucleotide sequence ID" value="NZ_JBHUDG010000020.1"/>
</dbReference>
<sequence length="614" mass="67734">MNKLIKSISKVCAFLFCMFITSMGVSAEKVLKVVVLGSSTAEGTGATAGQGWVARYTAYLKSINVNSELINLGKGGYTTYEIMPNGNSVAGKRAPDTDRNITKALLYSPDVIIVNMPSNDVAAGYLASEVMANYAAIKLIAETAGAQIFFTTTQPRNMGFEQNQQQIAIKEATIATYPDRYIDFWSGIAEQDGTIKSEYNYDGIHLNDAGHEILYNRVVETSSIMTFAKPSVTPGSYSETGRLLIDFGGTSTISTGNWNNVTGARQVGVTYAVSLKNSINEKTPFKIYVHKAFNEVNYEGVNSGVNILDYPNSAANDSFFGNGRVEFNGVIATMAGVTLDNLDMDKLYSLTFFAGRRGVADNRQTKYTVKGRTTQEVILNTTNNTSTVLVNNMEPDNEGKIVIDVTYGNDNNSANWFYYLGVLDIEYKPKTTPVDLVNFNLSSEADYVNVSWTTSSEVNDSHFEIYKSGSNNKFELMSSVPTSSASGYNTYSYTDKNPFTGINYYFLRQVDKDGVYKDYDVKSVNFNNIITNTSYAYIQKGTNNLMIYGHGNEEDRAQIVEVKVISIDGRLLAKKNVTFTEGVNDIEITSLESKGVYVITVKKSNKLSTYKILY</sequence>
<dbReference type="CDD" id="cd00229">
    <property type="entry name" value="SGNH_hydrolase"/>
    <property type="match status" value="1"/>
</dbReference>
<name>A0ABW4IGS7_9SPHI</name>
<reference evidence="4" key="1">
    <citation type="journal article" date="2019" name="Int. J. Syst. Evol. Microbiol.">
        <title>The Global Catalogue of Microorganisms (GCM) 10K type strain sequencing project: providing services to taxonomists for standard genome sequencing and annotation.</title>
        <authorList>
            <consortium name="The Broad Institute Genomics Platform"/>
            <consortium name="The Broad Institute Genome Sequencing Center for Infectious Disease"/>
            <person name="Wu L."/>
            <person name="Ma J."/>
        </authorList>
    </citation>
    <scope>NUCLEOTIDE SEQUENCE [LARGE SCALE GENOMIC DNA]</scope>
    <source>
        <strain evidence="4">CCUG 53762</strain>
    </source>
</reference>
<dbReference type="InterPro" id="IPR013830">
    <property type="entry name" value="SGNH_hydro"/>
</dbReference>
<dbReference type="InterPro" id="IPR036514">
    <property type="entry name" value="SGNH_hydro_sf"/>
</dbReference>
<protein>
    <submittedName>
        <fullName evidence="3">GDSL-type esterase/lipase family protein</fullName>
    </submittedName>
</protein>
<accession>A0ABW4IGS7</accession>
<dbReference type="Gene3D" id="3.40.50.1110">
    <property type="entry name" value="SGNH hydrolase"/>
    <property type="match status" value="1"/>
</dbReference>
<proteinExistence type="predicted"/>
<dbReference type="EMBL" id="JBHUDG010000020">
    <property type="protein sequence ID" value="MFD1630831.1"/>
    <property type="molecule type" value="Genomic_DNA"/>
</dbReference>
<feature type="domain" description="SGNH hydrolase-type esterase" evidence="2">
    <location>
        <begin position="35"/>
        <end position="213"/>
    </location>
</feature>
<gene>
    <name evidence="3" type="ORF">ACFSAH_13155</name>
</gene>
<feature type="signal peptide" evidence="1">
    <location>
        <begin position="1"/>
        <end position="27"/>
    </location>
</feature>
<evidence type="ECO:0000259" key="2">
    <source>
        <dbReference type="Pfam" id="PF13472"/>
    </source>
</evidence>
<keyword evidence="1" id="KW-0732">Signal</keyword>
<dbReference type="InterPro" id="IPR026444">
    <property type="entry name" value="Secre_tail"/>
</dbReference>
<evidence type="ECO:0000256" key="1">
    <source>
        <dbReference type="SAM" id="SignalP"/>
    </source>
</evidence>
<comment type="caution">
    <text evidence="3">The sequence shown here is derived from an EMBL/GenBank/DDBJ whole genome shotgun (WGS) entry which is preliminary data.</text>
</comment>
<dbReference type="NCBIfam" id="TIGR04183">
    <property type="entry name" value="Por_Secre_tail"/>
    <property type="match status" value="1"/>
</dbReference>
<evidence type="ECO:0000313" key="3">
    <source>
        <dbReference type="EMBL" id="MFD1630831.1"/>
    </source>
</evidence>
<keyword evidence="4" id="KW-1185">Reference proteome</keyword>
<evidence type="ECO:0000313" key="4">
    <source>
        <dbReference type="Proteomes" id="UP001597118"/>
    </source>
</evidence>
<dbReference type="SUPFAM" id="SSF52266">
    <property type="entry name" value="SGNH hydrolase"/>
    <property type="match status" value="1"/>
</dbReference>
<dbReference type="Proteomes" id="UP001597118">
    <property type="component" value="Unassembled WGS sequence"/>
</dbReference>
<feature type="chain" id="PRO_5046165442" evidence="1">
    <location>
        <begin position="28"/>
        <end position="614"/>
    </location>
</feature>